<feature type="domain" description="C2H2-type" evidence="9">
    <location>
        <begin position="156"/>
        <end position="184"/>
    </location>
</feature>
<evidence type="ECO:0000256" key="7">
    <source>
        <dbReference type="PROSITE-ProRule" id="PRU00042"/>
    </source>
</evidence>
<reference evidence="10 11" key="1">
    <citation type="journal article" date="2018" name="Genome Res.">
        <title>The genomic architecture and molecular evolution of ant odorant receptors.</title>
        <authorList>
            <person name="McKenzie S.K."/>
            <person name="Kronauer D.J.C."/>
        </authorList>
    </citation>
    <scope>NUCLEOTIDE SEQUENCE [LARGE SCALE GENOMIC DNA]</scope>
    <source>
        <strain evidence="10">Clonal line C1</strain>
    </source>
</reference>
<feature type="domain" description="C2H2-type" evidence="9">
    <location>
        <begin position="246"/>
        <end position="269"/>
    </location>
</feature>
<evidence type="ECO:0000256" key="6">
    <source>
        <dbReference type="ARBA" id="ARBA00023242"/>
    </source>
</evidence>
<dbReference type="FunFam" id="3.30.160.60:FF:001840">
    <property type="entry name" value="Paternally-expressed gene 3 protein"/>
    <property type="match status" value="1"/>
</dbReference>
<dbReference type="InterPro" id="IPR036236">
    <property type="entry name" value="Znf_C2H2_sf"/>
</dbReference>
<evidence type="ECO:0000313" key="11">
    <source>
        <dbReference type="Proteomes" id="UP000279307"/>
    </source>
</evidence>
<dbReference type="PROSITE" id="PS50157">
    <property type="entry name" value="ZINC_FINGER_C2H2_2"/>
    <property type="match status" value="14"/>
</dbReference>
<evidence type="ECO:0000259" key="9">
    <source>
        <dbReference type="PROSITE" id="PS50157"/>
    </source>
</evidence>
<feature type="region of interest" description="Disordered" evidence="8">
    <location>
        <begin position="439"/>
        <end position="496"/>
    </location>
</feature>
<feature type="compositionally biased region" description="Basic and acidic residues" evidence="8">
    <location>
        <begin position="465"/>
        <end position="480"/>
    </location>
</feature>
<feature type="domain" description="C2H2-type" evidence="9">
    <location>
        <begin position="534"/>
        <end position="561"/>
    </location>
</feature>
<evidence type="ECO:0000256" key="2">
    <source>
        <dbReference type="ARBA" id="ARBA00022723"/>
    </source>
</evidence>
<evidence type="ECO:0000256" key="1">
    <source>
        <dbReference type="ARBA" id="ARBA00004123"/>
    </source>
</evidence>
<keyword evidence="4 7" id="KW-0863">Zinc-finger</keyword>
<dbReference type="PANTHER" id="PTHR24379">
    <property type="entry name" value="KRAB AND ZINC FINGER DOMAIN-CONTAINING"/>
    <property type="match status" value="1"/>
</dbReference>
<dbReference type="SUPFAM" id="SSF57667">
    <property type="entry name" value="beta-beta-alpha zinc fingers"/>
    <property type="match status" value="7"/>
</dbReference>
<dbReference type="FunFam" id="3.30.160.60:FF:001182">
    <property type="entry name" value="Zinc finger, C2H2 type"/>
    <property type="match status" value="1"/>
</dbReference>
<dbReference type="Proteomes" id="UP000279307">
    <property type="component" value="Chromosome 5"/>
</dbReference>
<evidence type="ECO:0000256" key="8">
    <source>
        <dbReference type="SAM" id="MobiDB-lite"/>
    </source>
</evidence>
<feature type="domain" description="C2H2-type" evidence="9">
    <location>
        <begin position="562"/>
        <end position="590"/>
    </location>
</feature>
<keyword evidence="3" id="KW-0677">Repeat</keyword>
<evidence type="ECO:0000313" key="10">
    <source>
        <dbReference type="EMBL" id="RLU22806.1"/>
    </source>
</evidence>
<feature type="domain" description="C2H2-type" evidence="9">
    <location>
        <begin position="101"/>
        <end position="128"/>
    </location>
</feature>
<feature type="compositionally biased region" description="Basic and acidic residues" evidence="8">
    <location>
        <begin position="443"/>
        <end position="452"/>
    </location>
</feature>
<comment type="subcellular location">
    <subcellularLocation>
        <location evidence="1">Nucleus</location>
    </subcellularLocation>
</comment>
<keyword evidence="6" id="KW-0539">Nucleus</keyword>
<dbReference type="Pfam" id="PF00096">
    <property type="entry name" value="zf-C2H2"/>
    <property type="match status" value="9"/>
</dbReference>
<evidence type="ECO:0000256" key="4">
    <source>
        <dbReference type="ARBA" id="ARBA00022771"/>
    </source>
</evidence>
<dbReference type="AlphaFoldDB" id="A0A3L8DR82"/>
<dbReference type="InterPro" id="IPR013087">
    <property type="entry name" value="Znf_C2H2_type"/>
</dbReference>
<feature type="compositionally biased region" description="Low complexity" evidence="8">
    <location>
        <begin position="481"/>
        <end position="490"/>
    </location>
</feature>
<dbReference type="Pfam" id="PF13912">
    <property type="entry name" value="zf-C2H2_6"/>
    <property type="match status" value="1"/>
</dbReference>
<dbReference type="FunFam" id="3.30.160.60:FF:002343">
    <property type="entry name" value="Zinc finger protein 33A"/>
    <property type="match status" value="1"/>
</dbReference>
<comment type="caution">
    <text evidence="10">The sequence shown here is derived from an EMBL/GenBank/DDBJ whole genome shotgun (WGS) entry which is preliminary data.</text>
</comment>
<evidence type="ECO:0000256" key="3">
    <source>
        <dbReference type="ARBA" id="ARBA00022737"/>
    </source>
</evidence>
<dbReference type="GO" id="GO:0006355">
    <property type="term" value="P:regulation of DNA-templated transcription"/>
    <property type="evidence" value="ECO:0007669"/>
    <property type="project" value="UniProtKB-ARBA"/>
</dbReference>
<protein>
    <recommendedName>
        <fullName evidence="9">C2H2-type domain-containing protein</fullName>
    </recommendedName>
</protein>
<dbReference type="PANTHER" id="PTHR24379:SF121">
    <property type="entry name" value="C2H2-TYPE DOMAIN-CONTAINING PROTEIN"/>
    <property type="match status" value="1"/>
</dbReference>
<gene>
    <name evidence="10" type="ORF">DMN91_005084</name>
</gene>
<dbReference type="EMBL" id="QOIP01000005">
    <property type="protein sequence ID" value="RLU22806.1"/>
    <property type="molecule type" value="Genomic_DNA"/>
</dbReference>
<dbReference type="SMART" id="SM00355">
    <property type="entry name" value="ZnF_C2H2"/>
    <property type="match status" value="17"/>
</dbReference>
<dbReference type="Gene3D" id="3.30.160.60">
    <property type="entry name" value="Classic Zinc Finger"/>
    <property type="match status" value="11"/>
</dbReference>
<feature type="domain" description="C2H2-type" evidence="9">
    <location>
        <begin position="185"/>
        <end position="212"/>
    </location>
</feature>
<dbReference type="FunFam" id="3.30.160.60:FF:002349">
    <property type="entry name" value="Zinc finger and BTB domain-containing 40"/>
    <property type="match status" value="1"/>
</dbReference>
<keyword evidence="2" id="KW-0479">Metal-binding</keyword>
<feature type="domain" description="C2H2-type" evidence="9">
    <location>
        <begin position="300"/>
        <end position="327"/>
    </location>
</feature>
<organism evidence="10 11">
    <name type="scientific">Ooceraea biroi</name>
    <name type="common">Clonal raider ant</name>
    <name type="synonym">Cerapachys biroi</name>
    <dbReference type="NCBI Taxonomy" id="2015173"/>
    <lineage>
        <taxon>Eukaryota</taxon>
        <taxon>Metazoa</taxon>
        <taxon>Ecdysozoa</taxon>
        <taxon>Arthropoda</taxon>
        <taxon>Hexapoda</taxon>
        <taxon>Insecta</taxon>
        <taxon>Pterygota</taxon>
        <taxon>Neoptera</taxon>
        <taxon>Endopterygota</taxon>
        <taxon>Hymenoptera</taxon>
        <taxon>Apocrita</taxon>
        <taxon>Aculeata</taxon>
        <taxon>Formicoidea</taxon>
        <taxon>Formicidae</taxon>
        <taxon>Dorylinae</taxon>
        <taxon>Ooceraea</taxon>
    </lineage>
</organism>
<feature type="domain" description="C2H2-type" evidence="9">
    <location>
        <begin position="272"/>
        <end position="299"/>
    </location>
</feature>
<feature type="domain" description="C2H2-type" evidence="9">
    <location>
        <begin position="328"/>
        <end position="355"/>
    </location>
</feature>
<keyword evidence="5" id="KW-0862">Zinc</keyword>
<sequence>MTIVDLFSERGIIGVQILLGQGTKAEHIGEESEKHDRARSELNTNLTAANLVNVIEDEEEKHATSKSNNIVHQAAQPCRKRIKSASAARRRSKKTKERTRFECSTCQEFFARRGDLNRHMVKHSDVRPYKCMVCEKTFKRSSTVNNHMQLHSGVTYTCDACGFVTMNKLSLKTHNRRVHQRDFRFRCDRCDKGFMSNYDLEDHKASHLGAKTFVCEHCGNAYSQRSYLVAHKRAVHGLRKTAPKRYPCKLCKNSFASEHGLHNHASLHSQRFLCAQCGKNFTTNHALKLHSRRHTGERPYQCKLCPKAFARSMALRIHEFIHRDEKPYVCDLCGQSFTQRSSMMVHRRKHPGNHPPPPPLLLSRLKSGVRKRDQLGTNCSLHRDFISVRMMFMASEDFTQLRRREWTLVRDGEKCRKMIVTRGDAIVMETTADKGVKKLHCSAKGDKGAREGMKKRHAGSNTEKAINKDSSNEQKTEFTERTSSFESTSQSEDKEDVDQALDEVRTACPFCLKHFDHEKRLKRHIITSHHKKAYKCDKCRASCYTKENLEKHRKSHNDDYFFECDICHLKYKRKVTLRQHQVRAHSDVAAQFICDSCGQSFKVKVDLLVHINRKHSTNVHICRYCGKSVMDLHSHEWKHKKRAEMASLKFSCHVCIKKFQNQTRLDNHLLLHKQGYKCTECNLVVASSRQLQYHKDRMHKPGTICSICKKVFVSRGNKFYQHILTHAGIRPYNCDVCGEDFTQRSSLFRHRRNHPGPLPPYTSQVPIADLARNVLQKLLDCNE</sequence>
<feature type="domain" description="C2H2-type" evidence="9">
    <location>
        <begin position="592"/>
        <end position="620"/>
    </location>
</feature>
<accession>A0A3L8DR82</accession>
<dbReference type="OrthoDB" id="6077919at2759"/>
<proteinExistence type="predicted"/>
<dbReference type="GO" id="GO:0008270">
    <property type="term" value="F:zinc ion binding"/>
    <property type="evidence" value="ECO:0007669"/>
    <property type="project" value="UniProtKB-KW"/>
</dbReference>
<dbReference type="GO" id="GO:0005634">
    <property type="term" value="C:nucleus"/>
    <property type="evidence" value="ECO:0007669"/>
    <property type="project" value="UniProtKB-SubCell"/>
</dbReference>
<name>A0A3L8DR82_OOCBI</name>
<evidence type="ECO:0000256" key="5">
    <source>
        <dbReference type="ARBA" id="ARBA00022833"/>
    </source>
</evidence>
<feature type="domain" description="C2H2-type" evidence="9">
    <location>
        <begin position="213"/>
        <end position="241"/>
    </location>
</feature>
<feature type="domain" description="C2H2-type" evidence="9">
    <location>
        <begin position="732"/>
        <end position="759"/>
    </location>
</feature>
<feature type="domain" description="C2H2-type" evidence="9">
    <location>
        <begin position="650"/>
        <end position="672"/>
    </location>
</feature>
<dbReference type="PROSITE" id="PS00028">
    <property type="entry name" value="ZINC_FINGER_C2H2_1"/>
    <property type="match status" value="13"/>
</dbReference>
<feature type="domain" description="C2H2-type" evidence="9">
    <location>
        <begin position="129"/>
        <end position="153"/>
    </location>
</feature>